<dbReference type="PANTHER" id="PTHR43140">
    <property type="entry name" value="TYPE-1 RESTRICTION ENZYME ECOKI SPECIFICITY PROTEIN"/>
    <property type="match status" value="1"/>
</dbReference>
<evidence type="ECO:0000259" key="4">
    <source>
        <dbReference type="Pfam" id="PF01420"/>
    </source>
</evidence>
<organism evidence="5 6">
    <name type="scientific">Gallibacterium trehalosifermentans</name>
    <dbReference type="NCBI Taxonomy" id="516935"/>
    <lineage>
        <taxon>Bacteria</taxon>
        <taxon>Pseudomonadati</taxon>
        <taxon>Pseudomonadota</taxon>
        <taxon>Gammaproteobacteria</taxon>
        <taxon>Pasteurellales</taxon>
        <taxon>Pasteurellaceae</taxon>
        <taxon>Gallibacterium</taxon>
    </lineage>
</organism>
<evidence type="ECO:0000256" key="1">
    <source>
        <dbReference type="ARBA" id="ARBA00010923"/>
    </source>
</evidence>
<keyword evidence="6" id="KW-1185">Reference proteome</keyword>
<dbReference type="PANTHER" id="PTHR43140:SF1">
    <property type="entry name" value="TYPE I RESTRICTION ENZYME ECOKI SPECIFICITY SUBUNIT"/>
    <property type="match status" value="1"/>
</dbReference>
<keyword evidence="3" id="KW-0238">DNA-binding</keyword>
<comment type="caution">
    <text evidence="5">The sequence shown here is derived from an EMBL/GenBank/DDBJ whole genome shotgun (WGS) entry which is preliminary data.</text>
</comment>
<sequence>MRNNTFLEQLLQGQAVEWKPLGEVASLQRGRVISKQYLDENRGDYPVYSSQTVNNGEIGKINTFDFEGEYVSWTTDGANAGTVFYRNEKFSITNVCGLITIKDNLQLNYKFLFYWLSTEAKKYVYAGMGNPKLMSNQMEKVQIPIPPLSVQQEIVRILDTLTALTSELTSELTLRQKQYQYYRDMLLNFNENTHRGG</sequence>
<accession>A0ABV6GZ40</accession>
<name>A0ABV6GZ40_9PAST</name>
<dbReference type="Pfam" id="PF01420">
    <property type="entry name" value="Methylase_S"/>
    <property type="match status" value="1"/>
</dbReference>
<dbReference type="InterPro" id="IPR051212">
    <property type="entry name" value="Type-I_RE_S_subunit"/>
</dbReference>
<dbReference type="GO" id="GO:0016787">
    <property type="term" value="F:hydrolase activity"/>
    <property type="evidence" value="ECO:0007669"/>
    <property type="project" value="UniProtKB-KW"/>
</dbReference>
<dbReference type="RefSeq" id="WP_382369019.1">
    <property type="nucleotide sequence ID" value="NZ_JBHLWB010000002.1"/>
</dbReference>
<dbReference type="CDD" id="cd17255">
    <property type="entry name" value="RMtype1_S_Fco49512ORF2615P-TRD2-CR2_like"/>
    <property type="match status" value="1"/>
</dbReference>
<dbReference type="EC" id="3.1.21.-" evidence="5"/>
<reference evidence="5 6" key="1">
    <citation type="submission" date="2024-09" db="EMBL/GenBank/DDBJ databases">
        <authorList>
            <person name="Sun Q."/>
            <person name="Mori K."/>
        </authorList>
    </citation>
    <scope>NUCLEOTIDE SEQUENCE [LARGE SCALE GENOMIC DNA]</scope>
    <source>
        <strain evidence="5 6">CCM 7539</strain>
    </source>
</reference>
<keyword evidence="5" id="KW-0255">Endonuclease</keyword>
<evidence type="ECO:0000313" key="5">
    <source>
        <dbReference type="EMBL" id="MFC0308628.1"/>
    </source>
</evidence>
<evidence type="ECO:0000256" key="3">
    <source>
        <dbReference type="ARBA" id="ARBA00023125"/>
    </source>
</evidence>
<dbReference type="GO" id="GO:0004519">
    <property type="term" value="F:endonuclease activity"/>
    <property type="evidence" value="ECO:0007669"/>
    <property type="project" value="UniProtKB-KW"/>
</dbReference>
<dbReference type="Proteomes" id="UP001589767">
    <property type="component" value="Unassembled WGS sequence"/>
</dbReference>
<keyword evidence="5" id="KW-0540">Nuclease</keyword>
<evidence type="ECO:0000256" key="2">
    <source>
        <dbReference type="ARBA" id="ARBA00022747"/>
    </source>
</evidence>
<proteinExistence type="inferred from homology"/>
<dbReference type="Gene3D" id="3.90.220.20">
    <property type="entry name" value="DNA methylase specificity domains"/>
    <property type="match status" value="1"/>
</dbReference>
<evidence type="ECO:0000313" key="6">
    <source>
        <dbReference type="Proteomes" id="UP001589767"/>
    </source>
</evidence>
<gene>
    <name evidence="5" type="ORF">ACFFHK_02760</name>
</gene>
<feature type="domain" description="Type I restriction modification DNA specificity" evidence="4">
    <location>
        <begin position="17"/>
        <end position="171"/>
    </location>
</feature>
<dbReference type="SUPFAM" id="SSF116734">
    <property type="entry name" value="DNA methylase specificity domain"/>
    <property type="match status" value="1"/>
</dbReference>
<keyword evidence="5" id="KW-0378">Hydrolase</keyword>
<protein>
    <submittedName>
        <fullName evidence="5">Restriction endonuclease subunit S</fullName>
        <ecNumber evidence="5">3.1.21.-</ecNumber>
    </submittedName>
</protein>
<dbReference type="EMBL" id="JBHLWB010000002">
    <property type="protein sequence ID" value="MFC0308628.1"/>
    <property type="molecule type" value="Genomic_DNA"/>
</dbReference>
<keyword evidence="2" id="KW-0680">Restriction system</keyword>
<comment type="similarity">
    <text evidence="1">Belongs to the type-I restriction system S methylase family.</text>
</comment>
<dbReference type="InterPro" id="IPR044946">
    <property type="entry name" value="Restrct_endonuc_typeI_TRD_sf"/>
</dbReference>
<dbReference type="InterPro" id="IPR000055">
    <property type="entry name" value="Restrct_endonuc_typeI_TRD"/>
</dbReference>